<evidence type="ECO:0000259" key="2">
    <source>
        <dbReference type="Pfam" id="PF14681"/>
    </source>
</evidence>
<keyword evidence="1" id="KW-0812">Transmembrane</keyword>
<dbReference type="CDD" id="cd06223">
    <property type="entry name" value="PRTases_typeI"/>
    <property type="match status" value="1"/>
</dbReference>
<evidence type="ECO:0000313" key="3">
    <source>
        <dbReference type="EMBL" id="VDN18060.1"/>
    </source>
</evidence>
<keyword evidence="4" id="KW-1185">Reference proteome</keyword>
<dbReference type="OrthoDB" id="10257085at2759"/>
<keyword evidence="1" id="KW-1133">Transmembrane helix</keyword>
<feature type="transmembrane region" description="Helical" evidence="1">
    <location>
        <begin position="92"/>
        <end position="111"/>
    </location>
</feature>
<dbReference type="InterPro" id="IPR000836">
    <property type="entry name" value="PRTase_dom"/>
</dbReference>
<proteinExistence type="predicted"/>
<dbReference type="Pfam" id="PF14681">
    <property type="entry name" value="UPRTase"/>
    <property type="match status" value="1"/>
</dbReference>
<dbReference type="SUPFAM" id="SSF53271">
    <property type="entry name" value="PRTase-like"/>
    <property type="match status" value="1"/>
</dbReference>
<keyword evidence="1" id="KW-0472">Membrane</keyword>
<reference evidence="3 4" key="1">
    <citation type="submission" date="2018-11" db="EMBL/GenBank/DDBJ databases">
        <authorList>
            <consortium name="Pathogen Informatics"/>
        </authorList>
    </citation>
    <scope>NUCLEOTIDE SEQUENCE [LARGE SCALE GENOMIC DNA]</scope>
</reference>
<dbReference type="EMBL" id="UYRU01068812">
    <property type="protein sequence ID" value="VDN18060.1"/>
    <property type="molecule type" value="Genomic_DNA"/>
</dbReference>
<protein>
    <recommendedName>
        <fullName evidence="2">Phosphoribosyltransferase domain-containing protein</fullName>
    </recommendedName>
</protein>
<feature type="transmembrane region" description="Helical" evidence="1">
    <location>
        <begin position="61"/>
        <end position="83"/>
    </location>
</feature>
<gene>
    <name evidence="3" type="ORF">DILT_LOCUS13088</name>
</gene>
<dbReference type="InterPro" id="IPR029057">
    <property type="entry name" value="PRTase-like"/>
</dbReference>
<name>A0A3P7LXI2_DIBLA</name>
<dbReference type="Proteomes" id="UP000281553">
    <property type="component" value="Unassembled WGS sequence"/>
</dbReference>
<dbReference type="AlphaFoldDB" id="A0A3P7LXI2"/>
<organism evidence="3 4">
    <name type="scientific">Dibothriocephalus latus</name>
    <name type="common">Fish tapeworm</name>
    <name type="synonym">Diphyllobothrium latum</name>
    <dbReference type="NCBI Taxonomy" id="60516"/>
    <lineage>
        <taxon>Eukaryota</taxon>
        <taxon>Metazoa</taxon>
        <taxon>Spiralia</taxon>
        <taxon>Lophotrochozoa</taxon>
        <taxon>Platyhelminthes</taxon>
        <taxon>Cestoda</taxon>
        <taxon>Eucestoda</taxon>
        <taxon>Diphyllobothriidea</taxon>
        <taxon>Diphyllobothriidae</taxon>
        <taxon>Dibothriocephalus</taxon>
    </lineage>
</organism>
<evidence type="ECO:0000313" key="4">
    <source>
        <dbReference type="Proteomes" id="UP000281553"/>
    </source>
</evidence>
<sequence>MAPNTQICGVSILRAGEAFEPSLCVVCKDVRLGKILIQTNPETMEPELHYLRLPSDIKDCYVILMDSTVASGAAAIMAIRILLEHDVPEDHIILISLIMAVQGAHSVAYAYPSICTGDSYTGRPYPMTVYVYVEEPVCDRFPHLSLLSILYKKICCYPDA</sequence>
<accession>A0A3P7LXI2</accession>
<feature type="domain" description="Phosphoribosyltransferase" evidence="2">
    <location>
        <begin position="4"/>
        <end position="114"/>
    </location>
</feature>
<dbReference type="Gene3D" id="3.40.50.2020">
    <property type="match status" value="1"/>
</dbReference>
<evidence type="ECO:0000256" key="1">
    <source>
        <dbReference type="SAM" id="Phobius"/>
    </source>
</evidence>